<feature type="compositionally biased region" description="Low complexity" evidence="2">
    <location>
        <begin position="285"/>
        <end position="308"/>
    </location>
</feature>
<keyword evidence="4" id="KW-1185">Reference proteome</keyword>
<protein>
    <recommendedName>
        <fullName evidence="5">Cell division initiation protein</fullName>
    </recommendedName>
</protein>
<evidence type="ECO:0000256" key="2">
    <source>
        <dbReference type="SAM" id="MobiDB-lite"/>
    </source>
</evidence>
<dbReference type="STRING" id="1901.BB341_06315"/>
<dbReference type="Proteomes" id="UP000002357">
    <property type="component" value="Chromosome"/>
</dbReference>
<dbReference type="RefSeq" id="WP_003961995.1">
    <property type="nucleotide sequence ID" value="NZ_CM000913.1"/>
</dbReference>
<dbReference type="PANTHER" id="PTHR38010">
    <property type="entry name" value="SLR0848 PROTEIN"/>
    <property type="match status" value="1"/>
</dbReference>
<evidence type="ECO:0000313" key="3">
    <source>
        <dbReference type="EMBL" id="EFG09589.1"/>
    </source>
</evidence>
<evidence type="ECO:0000313" key="4">
    <source>
        <dbReference type="Proteomes" id="UP000002357"/>
    </source>
</evidence>
<organism evidence="3 4">
    <name type="scientific">Streptomyces clavuligerus</name>
    <dbReference type="NCBI Taxonomy" id="1901"/>
    <lineage>
        <taxon>Bacteria</taxon>
        <taxon>Bacillati</taxon>
        <taxon>Actinomycetota</taxon>
        <taxon>Actinomycetes</taxon>
        <taxon>Kitasatosporales</taxon>
        <taxon>Streptomycetaceae</taxon>
        <taxon>Streptomyces</taxon>
    </lineage>
</organism>
<feature type="compositionally biased region" description="Basic and acidic residues" evidence="2">
    <location>
        <begin position="344"/>
        <end position="353"/>
    </location>
</feature>
<feature type="region of interest" description="Disordered" evidence="2">
    <location>
        <begin position="141"/>
        <end position="168"/>
    </location>
</feature>
<evidence type="ECO:0000256" key="1">
    <source>
        <dbReference type="SAM" id="Coils"/>
    </source>
</evidence>
<feature type="coiled-coil region" evidence="1">
    <location>
        <begin position="94"/>
        <end position="121"/>
    </location>
</feature>
<dbReference type="PANTHER" id="PTHR38010:SF1">
    <property type="entry name" value="SLR0848 PROTEIN"/>
    <property type="match status" value="1"/>
</dbReference>
<keyword evidence="1" id="KW-0175">Coiled coil</keyword>
<feature type="region of interest" description="Disordered" evidence="2">
    <location>
        <begin position="244"/>
        <end position="415"/>
    </location>
</feature>
<dbReference type="KEGG" id="sclf:BB341_06315"/>
<dbReference type="OrthoDB" id="3291843at2"/>
<feature type="compositionally biased region" description="Basic and acidic residues" evidence="2">
    <location>
        <begin position="248"/>
        <end position="268"/>
    </location>
</feature>
<sequence length="415" mass="44242">MDVQKKLDEIVRAIGGARSMPMSASCVVNRAELLAMLEEVRAALPGSLAQAREVIGDREQLVAEAHQEARRIIDGAHAERGTLVSSSQVARQSQDAADRILAEARREAEEIRAEADDYVDSKLANFEVVLTKTIGSVDRGREKLLGRGPGAGPDGRADADAPEYSSDPQTLIQRGDAYVDAKLGAFEAVLSKTLEAVGRGRLKLQGHTPDALGEHLAAQDAAGASGAARLHTSDAEYLAGLAELADPEPGRPEPGRRADRALADRADRSAPGARDAAPVPPQPVYDPGYGVAPAAAAQQPYGQQPGYGHPEPVAQGFAPGYEQQSWPGYPQDPYAGYPQQGYEQPHEQGHEQPHAPGPHAGGASGYPYPDASGAQLPSQPDRQHQRQQGPALDETSFFDTGMIDLDQLRRYEQGR</sequence>
<proteinExistence type="predicted"/>
<gene>
    <name evidence="3" type="ORF">SCLAV_4518</name>
</gene>
<dbReference type="CDD" id="cd06503">
    <property type="entry name" value="ATP-synt_Fo_b"/>
    <property type="match status" value="1"/>
</dbReference>
<name>E2Q8X5_STRCL</name>
<evidence type="ECO:0008006" key="5">
    <source>
        <dbReference type="Google" id="ProtNLM"/>
    </source>
</evidence>
<feature type="compositionally biased region" description="Basic and acidic residues" evidence="2">
    <location>
        <begin position="406"/>
        <end position="415"/>
    </location>
</feature>
<dbReference type="eggNOG" id="COG0711">
    <property type="taxonomic scope" value="Bacteria"/>
</dbReference>
<accession>E2Q8X5</accession>
<dbReference type="AlphaFoldDB" id="E2Q8X5"/>
<dbReference type="EMBL" id="CM000913">
    <property type="protein sequence ID" value="EFG09589.1"/>
    <property type="molecule type" value="Genomic_DNA"/>
</dbReference>
<dbReference type="GeneID" id="93729028"/>
<reference evidence="3 4" key="1">
    <citation type="journal article" date="2010" name="Genome Biol. Evol.">
        <title>The sequence of a 1.8-mb bacterial linear plasmid reveals a rich evolutionary reservoir of secondary metabolic pathways.</title>
        <authorList>
            <person name="Medema M.H."/>
            <person name="Trefzer A."/>
            <person name="Kovalchuk A."/>
            <person name="van den Berg M."/>
            <person name="Mueller U."/>
            <person name="Heijne W."/>
            <person name="Wu L."/>
            <person name="Alam M.T."/>
            <person name="Ronning C.M."/>
            <person name="Nierman W.C."/>
            <person name="Bovenberg R.A.L."/>
            <person name="Breitling R."/>
            <person name="Takano E."/>
        </authorList>
    </citation>
    <scope>NUCLEOTIDE SEQUENCE [LARGE SCALE GENOMIC DNA]</scope>
    <source>
        <strain evidence="4">ATCC 27064 / DSM 738 / JCM 4710 / NBRC 13307 / NCIMB 12785 / NRRL 3585 / VKM Ac-602</strain>
    </source>
</reference>